<proteinExistence type="predicted"/>
<dbReference type="EMBL" id="AP021861">
    <property type="protein sequence ID" value="BBO34025.1"/>
    <property type="molecule type" value="Genomic_DNA"/>
</dbReference>
<reference evidence="2" key="1">
    <citation type="submission" date="2019-10" db="EMBL/GenBank/DDBJ databases">
        <title>Lacipirellula parvula gen. nov., sp. nov., representing a lineage of planctomycetes widespread in freshwater anoxic habitats, and description of the family Lacipirellulaceae.</title>
        <authorList>
            <person name="Dedysh S.N."/>
            <person name="Kulichevskaya I.S."/>
            <person name="Beletsky A.V."/>
            <person name="Rakitin A.L."/>
            <person name="Mardanov A.V."/>
            <person name="Ivanova A.A."/>
            <person name="Saltykova V.X."/>
            <person name="Rijpstra W.I.C."/>
            <person name="Sinninghe Damste J.S."/>
            <person name="Ravin N.V."/>
        </authorList>
    </citation>
    <scope>NUCLEOTIDE SEQUENCE [LARGE SCALE GENOMIC DNA]</scope>
    <source>
        <strain evidence="2">PX69</strain>
    </source>
</reference>
<organism evidence="1 2">
    <name type="scientific">Lacipirellula parvula</name>
    <dbReference type="NCBI Taxonomy" id="2650471"/>
    <lineage>
        <taxon>Bacteria</taxon>
        <taxon>Pseudomonadati</taxon>
        <taxon>Planctomycetota</taxon>
        <taxon>Planctomycetia</taxon>
        <taxon>Pirellulales</taxon>
        <taxon>Lacipirellulaceae</taxon>
        <taxon>Lacipirellula</taxon>
    </lineage>
</organism>
<gene>
    <name evidence="1" type="ORF">PLANPX_3637</name>
</gene>
<evidence type="ECO:0000313" key="2">
    <source>
        <dbReference type="Proteomes" id="UP000326837"/>
    </source>
</evidence>
<dbReference type="KEGG" id="lpav:PLANPX_3637"/>
<evidence type="ECO:0000313" key="1">
    <source>
        <dbReference type="EMBL" id="BBO34025.1"/>
    </source>
</evidence>
<dbReference type="AlphaFoldDB" id="A0A5K7XCC5"/>
<accession>A0A5K7XCC5</accession>
<name>A0A5K7XCC5_9BACT</name>
<sequence length="59" mass="6634">MSWLARFLAALGMIYLPGQKWPGFSGRIYLSKDSTSNGEWSVRTTSVRVTIRASPNQSR</sequence>
<protein>
    <submittedName>
        <fullName evidence="1">Uncharacterized protein</fullName>
    </submittedName>
</protein>
<keyword evidence="2" id="KW-1185">Reference proteome</keyword>
<dbReference type="Proteomes" id="UP000326837">
    <property type="component" value="Chromosome"/>
</dbReference>